<feature type="compositionally biased region" description="Low complexity" evidence="5">
    <location>
        <begin position="225"/>
        <end position="234"/>
    </location>
</feature>
<protein>
    <recommendedName>
        <fullName evidence="6">Bromodomain associated domain-containing protein</fullName>
    </recommendedName>
</protein>
<accession>A0AAN7BFB0</accession>
<dbReference type="GO" id="GO:0005634">
    <property type="term" value="C:nucleus"/>
    <property type="evidence" value="ECO:0007669"/>
    <property type="project" value="UniProtKB-SubCell"/>
</dbReference>
<dbReference type="AlphaFoldDB" id="A0AAN7BFB0"/>
<proteinExistence type="predicted"/>
<evidence type="ECO:0000256" key="5">
    <source>
        <dbReference type="SAM" id="MobiDB-lite"/>
    </source>
</evidence>
<dbReference type="Gene3D" id="1.10.20.10">
    <property type="entry name" value="Histone, subunit A"/>
    <property type="match status" value="1"/>
</dbReference>
<dbReference type="InterPro" id="IPR006565">
    <property type="entry name" value="BTP"/>
</dbReference>
<feature type="domain" description="Bromodomain associated" evidence="6">
    <location>
        <begin position="6"/>
        <end position="55"/>
    </location>
</feature>
<feature type="region of interest" description="Disordered" evidence="5">
    <location>
        <begin position="207"/>
        <end position="244"/>
    </location>
</feature>
<organism evidence="7 8">
    <name type="scientific">Podospora fimiseda</name>
    <dbReference type="NCBI Taxonomy" id="252190"/>
    <lineage>
        <taxon>Eukaryota</taxon>
        <taxon>Fungi</taxon>
        <taxon>Dikarya</taxon>
        <taxon>Ascomycota</taxon>
        <taxon>Pezizomycotina</taxon>
        <taxon>Sordariomycetes</taxon>
        <taxon>Sordariomycetidae</taxon>
        <taxon>Sordariales</taxon>
        <taxon>Podosporaceae</taxon>
        <taxon>Podospora</taxon>
    </lineage>
</organism>
<keyword evidence="2" id="KW-0805">Transcription regulation</keyword>
<evidence type="ECO:0000259" key="6">
    <source>
        <dbReference type="Pfam" id="PF07524"/>
    </source>
</evidence>
<sequence>MTPTPQFYHALLRPAVIQILRSVGYHSAKNSVLDQVTDLAARYLTRLCELTATHASLNSSLENLPMLEGPDRPASAQPVQYPSVPVPSIIDVRLAFQDIGVLLPEKIQQEQDYLGIEDLRGVEQFIAWAAGSLNKEIQRVALDGNDEAHDYLDALKKKHSKNDDDHKYLGTILGRPYDQGEVLIEGGEFTSISAWEAARHAAAVKPVLEQPQINGHRNDNDSRPGSSGLSSAASVGDEMDVDLD</sequence>
<dbReference type="GO" id="GO:0046982">
    <property type="term" value="F:protein heterodimerization activity"/>
    <property type="evidence" value="ECO:0007669"/>
    <property type="project" value="InterPro"/>
</dbReference>
<evidence type="ECO:0000256" key="3">
    <source>
        <dbReference type="ARBA" id="ARBA00023163"/>
    </source>
</evidence>
<evidence type="ECO:0000256" key="2">
    <source>
        <dbReference type="ARBA" id="ARBA00023015"/>
    </source>
</evidence>
<evidence type="ECO:0000256" key="1">
    <source>
        <dbReference type="ARBA" id="ARBA00004123"/>
    </source>
</evidence>
<gene>
    <name evidence="7" type="ORF">QBC38DRAFT_448816</name>
</gene>
<dbReference type="Pfam" id="PF07524">
    <property type="entry name" value="Bromo_TP"/>
    <property type="match status" value="1"/>
</dbReference>
<evidence type="ECO:0000256" key="4">
    <source>
        <dbReference type="ARBA" id="ARBA00023242"/>
    </source>
</evidence>
<evidence type="ECO:0000313" key="7">
    <source>
        <dbReference type="EMBL" id="KAK4221829.1"/>
    </source>
</evidence>
<keyword evidence="4" id="KW-0539">Nucleus</keyword>
<evidence type="ECO:0000313" key="8">
    <source>
        <dbReference type="Proteomes" id="UP001301958"/>
    </source>
</evidence>
<reference evidence="7" key="2">
    <citation type="submission" date="2023-05" db="EMBL/GenBank/DDBJ databases">
        <authorList>
            <consortium name="Lawrence Berkeley National Laboratory"/>
            <person name="Steindorff A."/>
            <person name="Hensen N."/>
            <person name="Bonometti L."/>
            <person name="Westerberg I."/>
            <person name="Brannstrom I.O."/>
            <person name="Guillou S."/>
            <person name="Cros-Aarteil S."/>
            <person name="Calhoun S."/>
            <person name="Haridas S."/>
            <person name="Kuo A."/>
            <person name="Mondo S."/>
            <person name="Pangilinan J."/>
            <person name="Riley R."/>
            <person name="Labutti K."/>
            <person name="Andreopoulos B."/>
            <person name="Lipzen A."/>
            <person name="Chen C."/>
            <person name="Yanf M."/>
            <person name="Daum C."/>
            <person name="Ng V."/>
            <person name="Clum A."/>
            <person name="Ohm R."/>
            <person name="Martin F."/>
            <person name="Silar P."/>
            <person name="Natvig D."/>
            <person name="Lalanne C."/>
            <person name="Gautier V."/>
            <person name="Ament-Velasquez S.L."/>
            <person name="Kruys A."/>
            <person name="Hutchinson M.I."/>
            <person name="Powell A.J."/>
            <person name="Barry K."/>
            <person name="Miller A.N."/>
            <person name="Grigoriev I.V."/>
            <person name="Debuchy R."/>
            <person name="Gladieux P."/>
            <person name="Thoren M.H."/>
            <person name="Johannesson H."/>
        </authorList>
    </citation>
    <scope>NUCLEOTIDE SEQUENCE</scope>
    <source>
        <strain evidence="7">CBS 990.96</strain>
    </source>
</reference>
<comment type="subcellular location">
    <subcellularLocation>
        <location evidence="1">Nucleus</location>
    </subcellularLocation>
</comment>
<name>A0AAN7BFB0_9PEZI</name>
<dbReference type="Proteomes" id="UP001301958">
    <property type="component" value="Unassembled WGS sequence"/>
</dbReference>
<comment type="caution">
    <text evidence="7">The sequence shown here is derived from an EMBL/GenBank/DDBJ whole genome shotgun (WGS) entry which is preliminary data.</text>
</comment>
<dbReference type="InterPro" id="IPR009072">
    <property type="entry name" value="Histone-fold"/>
</dbReference>
<keyword evidence="8" id="KW-1185">Reference proteome</keyword>
<dbReference type="EMBL" id="MU865512">
    <property type="protein sequence ID" value="KAK4221829.1"/>
    <property type="molecule type" value="Genomic_DNA"/>
</dbReference>
<reference evidence="7" key="1">
    <citation type="journal article" date="2023" name="Mol. Phylogenet. Evol.">
        <title>Genome-scale phylogeny and comparative genomics of the fungal order Sordariales.</title>
        <authorList>
            <person name="Hensen N."/>
            <person name="Bonometti L."/>
            <person name="Westerberg I."/>
            <person name="Brannstrom I.O."/>
            <person name="Guillou S."/>
            <person name="Cros-Aarteil S."/>
            <person name="Calhoun S."/>
            <person name="Haridas S."/>
            <person name="Kuo A."/>
            <person name="Mondo S."/>
            <person name="Pangilinan J."/>
            <person name="Riley R."/>
            <person name="LaButti K."/>
            <person name="Andreopoulos B."/>
            <person name="Lipzen A."/>
            <person name="Chen C."/>
            <person name="Yan M."/>
            <person name="Daum C."/>
            <person name="Ng V."/>
            <person name="Clum A."/>
            <person name="Steindorff A."/>
            <person name="Ohm R.A."/>
            <person name="Martin F."/>
            <person name="Silar P."/>
            <person name="Natvig D.O."/>
            <person name="Lalanne C."/>
            <person name="Gautier V."/>
            <person name="Ament-Velasquez S.L."/>
            <person name="Kruys A."/>
            <person name="Hutchinson M.I."/>
            <person name="Powell A.J."/>
            <person name="Barry K."/>
            <person name="Miller A.N."/>
            <person name="Grigoriev I.V."/>
            <person name="Debuchy R."/>
            <person name="Gladieux P."/>
            <person name="Hiltunen Thoren M."/>
            <person name="Johannesson H."/>
        </authorList>
    </citation>
    <scope>NUCLEOTIDE SEQUENCE</scope>
    <source>
        <strain evidence="7">CBS 990.96</strain>
    </source>
</reference>
<keyword evidence="3" id="KW-0804">Transcription</keyword>